<sequence length="125" mass="13760">MADRLLSVGWPGLDLCGRSSTKKTLVTFTTYDTGRDSLTPPLIGATSPDSIHQVSVSAEGQNATLWAPAAHPDRRHRAHREGVMQPSGHWPLAAPTWLRERKLNHDRQGEAPMQDCRSAVAKKKN</sequence>
<accession>S7ZEW5</accession>
<evidence type="ECO:0000313" key="2">
    <source>
        <dbReference type="EMBL" id="EPS29215.1"/>
    </source>
</evidence>
<dbReference type="Proteomes" id="UP000019376">
    <property type="component" value="Unassembled WGS sequence"/>
</dbReference>
<evidence type="ECO:0000313" key="3">
    <source>
        <dbReference type="Proteomes" id="UP000019376"/>
    </source>
</evidence>
<proteinExistence type="predicted"/>
<dbReference type="AlphaFoldDB" id="S7ZEW5"/>
<organism evidence="2 3">
    <name type="scientific">Penicillium oxalicum (strain 114-2 / CGMCC 5302)</name>
    <name type="common">Penicillium decumbens</name>
    <dbReference type="NCBI Taxonomy" id="933388"/>
    <lineage>
        <taxon>Eukaryota</taxon>
        <taxon>Fungi</taxon>
        <taxon>Dikarya</taxon>
        <taxon>Ascomycota</taxon>
        <taxon>Pezizomycotina</taxon>
        <taxon>Eurotiomycetes</taxon>
        <taxon>Eurotiomycetidae</taxon>
        <taxon>Eurotiales</taxon>
        <taxon>Aspergillaceae</taxon>
        <taxon>Penicillium</taxon>
    </lineage>
</organism>
<gene>
    <name evidence="2" type="ORF">PDE_04164</name>
</gene>
<protein>
    <submittedName>
        <fullName evidence="2">Uncharacterized protein</fullName>
    </submittedName>
</protein>
<keyword evidence="3" id="KW-1185">Reference proteome</keyword>
<feature type="region of interest" description="Disordered" evidence="1">
    <location>
        <begin position="103"/>
        <end position="125"/>
    </location>
</feature>
<dbReference type="EMBL" id="KB644411">
    <property type="protein sequence ID" value="EPS29215.1"/>
    <property type="molecule type" value="Genomic_DNA"/>
</dbReference>
<name>S7ZEW5_PENO1</name>
<evidence type="ECO:0000256" key="1">
    <source>
        <dbReference type="SAM" id="MobiDB-lite"/>
    </source>
</evidence>
<dbReference type="HOGENOM" id="CLU_1993398_0_0_1"/>
<reference evidence="2 3" key="1">
    <citation type="journal article" date="2013" name="PLoS ONE">
        <title>Genomic and secretomic analyses reveal unique features of the lignocellulolytic enzyme system of Penicillium decumbens.</title>
        <authorList>
            <person name="Liu G."/>
            <person name="Zhang L."/>
            <person name="Wei X."/>
            <person name="Zou G."/>
            <person name="Qin Y."/>
            <person name="Ma L."/>
            <person name="Li J."/>
            <person name="Zheng H."/>
            <person name="Wang S."/>
            <person name="Wang C."/>
            <person name="Xun L."/>
            <person name="Zhao G.-P."/>
            <person name="Zhou Z."/>
            <person name="Qu Y."/>
        </authorList>
    </citation>
    <scope>NUCLEOTIDE SEQUENCE [LARGE SCALE GENOMIC DNA]</scope>
    <source>
        <strain evidence="3">114-2 / CGMCC 5302</strain>
    </source>
</reference>
<feature type="region of interest" description="Disordered" evidence="1">
    <location>
        <begin position="70"/>
        <end position="91"/>
    </location>
</feature>